<evidence type="ECO:0000256" key="1">
    <source>
        <dbReference type="SAM" id="MobiDB-lite"/>
    </source>
</evidence>
<feature type="compositionally biased region" description="Basic and acidic residues" evidence="1">
    <location>
        <begin position="396"/>
        <end position="406"/>
    </location>
</feature>
<name>A0A1E5RRV7_9ASCO</name>
<keyword evidence="3" id="KW-1185">Reference proteome</keyword>
<feature type="compositionally biased region" description="Polar residues" evidence="1">
    <location>
        <begin position="182"/>
        <end position="191"/>
    </location>
</feature>
<feature type="compositionally biased region" description="Basic and acidic residues" evidence="1">
    <location>
        <begin position="151"/>
        <end position="181"/>
    </location>
</feature>
<feature type="compositionally biased region" description="Basic and acidic residues" evidence="1">
    <location>
        <begin position="286"/>
        <end position="302"/>
    </location>
</feature>
<dbReference type="AlphaFoldDB" id="A0A1E5RRV7"/>
<reference evidence="3" key="1">
    <citation type="journal article" date="2016" name="Genome Announc.">
        <title>Genome sequences of three species of Hanseniaspora isolated from spontaneous wine fermentations.</title>
        <authorList>
            <person name="Sternes P.R."/>
            <person name="Lee D."/>
            <person name="Kutyna D.R."/>
            <person name="Borneman A.R."/>
        </authorList>
    </citation>
    <scope>NUCLEOTIDE SEQUENCE [LARGE SCALE GENOMIC DNA]</scope>
    <source>
        <strain evidence="3">AWRI3578</strain>
    </source>
</reference>
<protein>
    <submittedName>
        <fullName evidence="2">Uncharacterized protein</fullName>
    </submittedName>
</protein>
<dbReference type="EMBL" id="LPNL01000003">
    <property type="protein sequence ID" value="OEJ89584.1"/>
    <property type="molecule type" value="Genomic_DNA"/>
</dbReference>
<feature type="compositionally biased region" description="Basic and acidic residues" evidence="1">
    <location>
        <begin position="99"/>
        <end position="136"/>
    </location>
</feature>
<proteinExistence type="predicted"/>
<dbReference type="Proteomes" id="UP000095605">
    <property type="component" value="Unassembled WGS sequence"/>
</dbReference>
<dbReference type="OrthoDB" id="9932926at2759"/>
<dbReference type="Gene3D" id="3.40.30.10">
    <property type="entry name" value="Glutaredoxin"/>
    <property type="match status" value="1"/>
</dbReference>
<gene>
    <name evidence="2" type="ORF">AWRI3578_g1364</name>
</gene>
<feature type="region of interest" description="Disordered" evidence="1">
    <location>
        <begin position="314"/>
        <end position="424"/>
    </location>
</feature>
<organism evidence="2 3">
    <name type="scientific">Hanseniaspora opuntiae</name>
    <dbReference type="NCBI Taxonomy" id="211096"/>
    <lineage>
        <taxon>Eukaryota</taxon>
        <taxon>Fungi</taxon>
        <taxon>Dikarya</taxon>
        <taxon>Ascomycota</taxon>
        <taxon>Saccharomycotina</taxon>
        <taxon>Saccharomycetes</taxon>
        <taxon>Saccharomycodales</taxon>
        <taxon>Saccharomycodaceae</taxon>
        <taxon>Hanseniaspora</taxon>
    </lineage>
</organism>
<feature type="region of interest" description="Disordered" evidence="1">
    <location>
        <begin position="1"/>
        <end position="23"/>
    </location>
</feature>
<sequence length="631" mass="72246">MSSDNQEENLASENENIVSNLSRRSLQLDDVIDDLGKYMSTENEESDSENKEENLMVLSDKEDSIIDSTKEINQDVSMSKLNSDMESSDVNIENISLKVDVDSPEDKLTEKEILLSKNSIHEHDGETQSHENKEEDLPSDVQLEESDNMNDCDKEEVKEEESPCEEEKKSFDDTDLNHAVDTKNTTDSLENNQEDTHNEKNTLLEPSLSLDDATDDQKDQEESKSIDDKKDLSLEENQPNKFTDDEKNNTDNIDLEIDMNYTKENKESEKKLESKDDHSLSVGGSDADKEEHTTVNDSNLKIKDEDISNESIFKEEALNDNHEVNLEKGDDISPEIHLNEISAEKDQQNNDHIEDQDAPKELDEDFAGESVQDVAKELDKEEDLNLSLDTVEETDEKLNLSEKNLEDNENVLQDENISKEKEKKESELQTDVFVDSVSCCETKGEHTCERQADETIQSDDLDDDIEALLANLDGLDLDNDELANDLLNEFEPKVKDISEVKKYKFKICTSLASMDRHMVSRTNKIIAILLAQEEITEEQLELCDIGTDESYKKLWYRKAIDVVNRNPLSLPGIFRENGTGNDDIFIGNYEMIYDYNEQFTIEEHLWPEIQDESNEEEESNNILMRLLGKKM</sequence>
<feature type="compositionally biased region" description="Polar residues" evidence="1">
    <location>
        <begin position="75"/>
        <end position="94"/>
    </location>
</feature>
<feature type="region of interest" description="Disordered" evidence="1">
    <location>
        <begin position="75"/>
        <end position="302"/>
    </location>
</feature>
<feature type="compositionally biased region" description="Basic and acidic residues" evidence="1">
    <location>
        <begin position="342"/>
        <end position="361"/>
    </location>
</feature>
<comment type="caution">
    <text evidence="2">The sequence shown here is derived from an EMBL/GenBank/DDBJ whole genome shotgun (WGS) entry which is preliminary data.</text>
</comment>
<feature type="region of interest" description="Disordered" evidence="1">
    <location>
        <begin position="36"/>
        <end position="55"/>
    </location>
</feature>
<accession>A0A1E5RRV7</accession>
<evidence type="ECO:0000313" key="2">
    <source>
        <dbReference type="EMBL" id="OEJ89584.1"/>
    </source>
</evidence>
<feature type="compositionally biased region" description="Basic and acidic residues" evidence="1">
    <location>
        <begin position="261"/>
        <end position="279"/>
    </location>
</feature>
<feature type="compositionally biased region" description="Basic and acidic residues" evidence="1">
    <location>
        <begin position="314"/>
        <end position="331"/>
    </location>
</feature>
<feature type="compositionally biased region" description="Basic and acidic residues" evidence="1">
    <location>
        <begin position="215"/>
        <end position="233"/>
    </location>
</feature>
<feature type="compositionally biased region" description="Acidic residues" evidence="1">
    <location>
        <begin position="380"/>
        <end position="395"/>
    </location>
</feature>
<evidence type="ECO:0000313" key="3">
    <source>
        <dbReference type="Proteomes" id="UP000095605"/>
    </source>
</evidence>